<proteinExistence type="predicted"/>
<feature type="compositionally biased region" description="Polar residues" evidence="1">
    <location>
        <begin position="242"/>
        <end position="251"/>
    </location>
</feature>
<dbReference type="AlphaFoldDB" id="A0A979GTT0"/>
<gene>
    <name evidence="3" type="ordered locus">Cpin_4864</name>
</gene>
<dbReference type="Pfam" id="PF04717">
    <property type="entry name" value="Phage_base_V"/>
    <property type="match status" value="1"/>
</dbReference>
<feature type="region of interest" description="Disordered" evidence="1">
    <location>
        <begin position="224"/>
        <end position="251"/>
    </location>
</feature>
<dbReference type="EMBL" id="CP001699">
    <property type="protein sequence ID" value="ACU62298.1"/>
    <property type="molecule type" value="Genomic_DNA"/>
</dbReference>
<dbReference type="Pfam" id="PF05954">
    <property type="entry name" value="Phage_GPD"/>
    <property type="match status" value="1"/>
</dbReference>
<feature type="domain" description="Gp5/Type VI secretion system Vgr protein OB-fold" evidence="2">
    <location>
        <begin position="366"/>
        <end position="445"/>
    </location>
</feature>
<evidence type="ECO:0000313" key="4">
    <source>
        <dbReference type="Proteomes" id="UP000002215"/>
    </source>
</evidence>
<dbReference type="RefSeq" id="WP_012792466.1">
    <property type="nucleotide sequence ID" value="NC_013132.1"/>
</dbReference>
<name>A0A979GTT0_CHIPD</name>
<dbReference type="SUPFAM" id="SSF69349">
    <property type="entry name" value="Phage fibre proteins"/>
    <property type="match status" value="1"/>
</dbReference>
<evidence type="ECO:0000259" key="2">
    <source>
        <dbReference type="Pfam" id="PF04717"/>
    </source>
</evidence>
<reference evidence="3 4" key="2">
    <citation type="journal article" date="2010" name="Stand. Genomic Sci.">
        <title>Complete genome sequence of Chitinophaga pinensis type strain (UQM 2034).</title>
        <authorList>
            <person name="Glavina Del Rio T."/>
            <person name="Abt B."/>
            <person name="Spring S."/>
            <person name="Lapidus A."/>
            <person name="Nolan M."/>
            <person name="Tice H."/>
            <person name="Copeland A."/>
            <person name="Cheng J.F."/>
            <person name="Chen F."/>
            <person name="Bruce D."/>
            <person name="Goodwin L."/>
            <person name="Pitluck S."/>
            <person name="Ivanova N."/>
            <person name="Mavromatis K."/>
            <person name="Mikhailova N."/>
            <person name="Pati A."/>
            <person name="Chen A."/>
            <person name="Palaniappan K."/>
            <person name="Land M."/>
            <person name="Hauser L."/>
            <person name="Chang Y.J."/>
            <person name="Jeffries C.D."/>
            <person name="Chain P."/>
            <person name="Saunders E."/>
            <person name="Detter J.C."/>
            <person name="Brettin T."/>
            <person name="Rohde M."/>
            <person name="Goker M."/>
            <person name="Bristow J."/>
            <person name="Eisen J.A."/>
            <person name="Markowitz V."/>
            <person name="Hugenholtz P."/>
            <person name="Kyrpides N.C."/>
            <person name="Klenk H.P."/>
            <person name="Lucas S."/>
        </authorList>
    </citation>
    <scope>NUCLEOTIDE SEQUENCE [LARGE SCALE GENOMIC DNA]</scope>
    <source>
        <strain evidence="4">ATCC 43595 / DSM 2588 / LMG 13176 / NBRC 15968 / NCIMB 11800 / UQM 2034</strain>
    </source>
</reference>
<evidence type="ECO:0000313" key="3">
    <source>
        <dbReference type="EMBL" id="ACU62298.1"/>
    </source>
</evidence>
<protein>
    <submittedName>
        <fullName evidence="3">Rhs element Vgr protein</fullName>
    </submittedName>
</protein>
<dbReference type="Proteomes" id="UP000002215">
    <property type="component" value="Chromosome"/>
</dbReference>
<dbReference type="InterPro" id="IPR037026">
    <property type="entry name" value="Vgr_OB-fold_dom_sf"/>
</dbReference>
<dbReference type="InterPro" id="IPR006531">
    <property type="entry name" value="Gp5/Vgr_OB"/>
</dbReference>
<sequence length="599" mass="65409">MDIQLIKDITIDGKEIAYVMSFELHQRFNAHHFFEVRFNHDLLGAPGLIELDDSRNLVGKTLTASFGVAGGKQQQFSGVVTKVSLTQSHGYHGVIVASGYSPTILIERGPDLGSYYNKTLSAIVRLATHDTPANDLRMVVNPERKKPIDYVMQYQESDFDFLNRLSGEYYEWFYYDGEQLNFGKPASQTEVSLVYGRDVQSLDYGIEVAPLRNNRFAYNPQQDEMLQSKGSPGSGGRPDLTHASSTSGKTFSKVFNQPSMVRVENNAELKEVVDNEEKANSGQLLKITGRGDNPEAGIGKIINVSMSLRQGTGFTTKSLGKFLITAIVHMIDGDGSYSNTFEGIVSTAEKISFSGYRRPAPDMLLAEVIDNADPLGQGRVRVQFKWVCETNDPTVWLRVVTPDAGNSTKVTKNRGFVFIPEKGDQVLVGFEDGNMARPIVMGSVFHGKNGVGGNTNNDQKSLTTKSGHTISMDDSGGILVKDKTDLNFIAINGKNAITVNTDNNITLQTGKVMIIMDKQQDKIVLQARNIEIRAADDFTVTGDGAPTRNGSMEFGSRLQISSQKELSVVGASSAELNGKTVTIAGSKTIIEGSPVKINS</sequence>
<dbReference type="OrthoDB" id="727155at2"/>
<dbReference type="SUPFAM" id="SSF69255">
    <property type="entry name" value="gp5 N-terminal domain-like"/>
    <property type="match status" value="1"/>
</dbReference>
<dbReference type="Gene3D" id="2.40.50.230">
    <property type="entry name" value="Gp5 N-terminal domain"/>
    <property type="match status" value="1"/>
</dbReference>
<accession>A0A979GTT0</accession>
<organism evidence="3 4">
    <name type="scientific">Chitinophaga pinensis (strain ATCC 43595 / DSM 2588 / LMG 13176 / NBRC 15968 / NCIMB 11800 / UQM 2034)</name>
    <dbReference type="NCBI Taxonomy" id="485918"/>
    <lineage>
        <taxon>Bacteria</taxon>
        <taxon>Pseudomonadati</taxon>
        <taxon>Bacteroidota</taxon>
        <taxon>Chitinophagia</taxon>
        <taxon>Chitinophagales</taxon>
        <taxon>Chitinophagaceae</taxon>
        <taxon>Chitinophaga</taxon>
    </lineage>
</organism>
<dbReference type="KEGG" id="cpi:Cpin_4864"/>
<dbReference type="SUPFAM" id="SSF69279">
    <property type="entry name" value="Phage tail proteins"/>
    <property type="match status" value="1"/>
</dbReference>
<evidence type="ECO:0000256" key="1">
    <source>
        <dbReference type="SAM" id="MobiDB-lite"/>
    </source>
</evidence>
<dbReference type="Gene3D" id="3.55.50.10">
    <property type="entry name" value="Baseplate protein-like domains"/>
    <property type="match status" value="1"/>
</dbReference>
<reference evidence="4" key="1">
    <citation type="submission" date="2009-08" db="EMBL/GenBank/DDBJ databases">
        <title>The complete genome of Chitinophaga pinensis DSM 2588.</title>
        <authorList>
            <consortium name="US DOE Joint Genome Institute (JGI-PGF)"/>
            <person name="Lucas S."/>
            <person name="Copeland A."/>
            <person name="Lapidus A."/>
            <person name="Glavina del Rio T."/>
            <person name="Dalin E."/>
            <person name="Tice H."/>
            <person name="Bruce D."/>
            <person name="Goodwin L."/>
            <person name="Pitluck S."/>
            <person name="Kyrpides N."/>
            <person name="Mavromatis K."/>
            <person name="Ivanova N."/>
            <person name="Mikhailova N."/>
            <person name="Sims D."/>
            <person name="Meinche L."/>
            <person name="Brettin T."/>
            <person name="Detter J.C."/>
            <person name="Han C."/>
            <person name="Larimer F."/>
            <person name="Land M."/>
            <person name="Hauser L."/>
            <person name="Markowitz V."/>
            <person name="Cheng J.-F."/>
            <person name="Hugenholtz P."/>
            <person name="Woyke T."/>
            <person name="Wu D."/>
            <person name="Spring S."/>
            <person name="Klenk H.-P."/>
            <person name="Eisen J.A."/>
        </authorList>
    </citation>
    <scope>NUCLEOTIDE SEQUENCE [LARGE SCALE GENOMIC DNA]</scope>
    <source>
        <strain evidence="4">ATCC 43595 / DSM 2588 / LMG 13176 / NBRC 15968 / NCIMB 11800 / UQM 2034</strain>
    </source>
</reference>